<dbReference type="InterPro" id="IPR053812">
    <property type="entry name" value="HTH_Sigma70_ECF-like"/>
</dbReference>
<feature type="compositionally biased region" description="Basic and acidic residues" evidence="1">
    <location>
        <begin position="1"/>
        <end position="16"/>
    </location>
</feature>
<accession>A0A271ITP8</accession>
<organism evidence="3 4">
    <name type="scientific">Rubrivirga marina</name>
    <dbReference type="NCBI Taxonomy" id="1196024"/>
    <lineage>
        <taxon>Bacteria</taxon>
        <taxon>Pseudomonadati</taxon>
        <taxon>Rhodothermota</taxon>
        <taxon>Rhodothermia</taxon>
        <taxon>Rhodothermales</taxon>
        <taxon>Rubricoccaceae</taxon>
        <taxon>Rubrivirga</taxon>
    </lineage>
</organism>
<comment type="caution">
    <text evidence="3">The sequence shown here is derived from an EMBL/GenBank/DDBJ whole genome shotgun (WGS) entry which is preliminary data.</text>
</comment>
<proteinExistence type="predicted"/>
<dbReference type="Proteomes" id="UP000216339">
    <property type="component" value="Unassembled WGS sequence"/>
</dbReference>
<feature type="domain" description="RNA polymerase sigma-70 ECF-like HTH" evidence="2">
    <location>
        <begin position="31"/>
        <end position="183"/>
    </location>
</feature>
<evidence type="ECO:0000313" key="4">
    <source>
        <dbReference type="Proteomes" id="UP000216339"/>
    </source>
</evidence>
<dbReference type="Gene3D" id="1.10.10.10">
    <property type="entry name" value="Winged helix-like DNA-binding domain superfamily/Winged helix DNA-binding domain"/>
    <property type="match status" value="1"/>
</dbReference>
<dbReference type="OrthoDB" id="128473at2"/>
<gene>
    <name evidence="3" type="ORF">BSZ37_20735</name>
</gene>
<feature type="region of interest" description="Disordered" evidence="1">
    <location>
        <begin position="1"/>
        <end position="28"/>
    </location>
</feature>
<dbReference type="RefSeq" id="WP_095512572.1">
    <property type="nucleotide sequence ID" value="NZ_MQWD01000005.1"/>
</dbReference>
<dbReference type="InterPro" id="IPR036388">
    <property type="entry name" value="WH-like_DNA-bd_sf"/>
</dbReference>
<protein>
    <recommendedName>
        <fullName evidence="2">RNA polymerase sigma-70 ECF-like HTH domain-containing protein</fullName>
    </recommendedName>
</protein>
<evidence type="ECO:0000256" key="1">
    <source>
        <dbReference type="SAM" id="MobiDB-lite"/>
    </source>
</evidence>
<dbReference type="EMBL" id="MQWD01000005">
    <property type="protein sequence ID" value="PAP74606.1"/>
    <property type="molecule type" value="Genomic_DNA"/>
</dbReference>
<sequence length="196" mass="22270">MAQQHDTPRRDEDSATRRVPLLHGRKRTAPDVYQRLREVADRVHRRERVCTVGPTGLAHEAYLRLPDEVRDDPDAHMGRVYREMNHVVVARARARNRQKRWGSAVRETLVEERLPSDVDADPESVVHGAIDLGAVLDRLGQVSPRLREVVRLRFEVGLTVGQVSATLRVPLRTVERDLTKARGLLGVLLRPDTPLD</sequence>
<dbReference type="SUPFAM" id="SSF88659">
    <property type="entry name" value="Sigma3 and sigma4 domains of RNA polymerase sigma factors"/>
    <property type="match status" value="1"/>
</dbReference>
<evidence type="ECO:0000313" key="3">
    <source>
        <dbReference type="EMBL" id="PAP74606.1"/>
    </source>
</evidence>
<keyword evidence="4" id="KW-1185">Reference proteome</keyword>
<dbReference type="InterPro" id="IPR013324">
    <property type="entry name" value="RNA_pol_sigma_r3/r4-like"/>
</dbReference>
<dbReference type="AlphaFoldDB" id="A0A271ITP8"/>
<name>A0A271ITP8_9BACT</name>
<evidence type="ECO:0000259" key="2">
    <source>
        <dbReference type="Pfam" id="PF07638"/>
    </source>
</evidence>
<dbReference type="Pfam" id="PF07638">
    <property type="entry name" value="Sigma70_ECF"/>
    <property type="match status" value="1"/>
</dbReference>
<reference evidence="3 4" key="1">
    <citation type="submission" date="2016-11" db="EMBL/GenBank/DDBJ databases">
        <title>Study of marine rhodopsin-containing bacteria.</title>
        <authorList>
            <person name="Yoshizawa S."/>
            <person name="Kumagai Y."/>
            <person name="Kogure K."/>
        </authorList>
    </citation>
    <scope>NUCLEOTIDE SEQUENCE [LARGE SCALE GENOMIC DNA]</scope>
    <source>
        <strain evidence="3 4">SAORIC-28</strain>
    </source>
</reference>